<name>A0A7J6V9M0_THATH</name>
<dbReference type="InterPro" id="IPR033121">
    <property type="entry name" value="PEPTIDASE_A1"/>
</dbReference>
<sequence>MLGGQERQLKQMYKKGASSSISSYISNSSMAPFLQYLFPFLFFLVISSSQAQNSFRPKALVIPVTKDANTLQYVTTITQRTPPVPVKLVVDLGGQFVWIDCQSGYTSSSYRPAVCRSAQCSLANALPGCSDCNNTPGPGCNNNTCNLSPQNGVTEFITGGDVSMDLLTLKSTDGFNPGVTVNVPQFIFACTRTFLLEGLASGTTGIAGFGKTRIALPSQLAAAFSFDRKFAVCLSSETASPGVIFFGDGPYSFFQGGGDVSQTFRYTRMLNNPVSTNGVALRGEPSYEYFMGVTAITISGKDLPINTSLLSIASNGVGGTKFSTVAPYGILESTIYKTFTETFISEAAAMNITRVASVAPFTACFSSNSIVSIRGRLQVPSVNLVLQSRSVVWPIYATNLLVQAAEGVSCLAFVDANSIEDVAINPLASIVLGGFQLEDNFIQFDLATSRIGFTSMLYDYTTRCSSFRS</sequence>
<evidence type="ECO:0000313" key="6">
    <source>
        <dbReference type="EMBL" id="KAF5181739.1"/>
    </source>
</evidence>
<dbReference type="GO" id="GO:0005794">
    <property type="term" value="C:Golgi apparatus"/>
    <property type="evidence" value="ECO:0007669"/>
    <property type="project" value="TreeGrafter"/>
</dbReference>
<dbReference type="InterPro" id="IPR032861">
    <property type="entry name" value="TAXi_N"/>
</dbReference>
<dbReference type="GO" id="GO:0005576">
    <property type="term" value="C:extracellular region"/>
    <property type="evidence" value="ECO:0007669"/>
    <property type="project" value="UniProtKB-SubCell"/>
</dbReference>
<evidence type="ECO:0000256" key="2">
    <source>
        <dbReference type="ARBA" id="ARBA00007447"/>
    </source>
</evidence>
<evidence type="ECO:0000259" key="5">
    <source>
        <dbReference type="PROSITE" id="PS51767"/>
    </source>
</evidence>
<dbReference type="Pfam" id="PF14541">
    <property type="entry name" value="TAXi_C"/>
    <property type="match status" value="1"/>
</dbReference>
<accession>A0A7J6V9M0</accession>
<keyword evidence="4" id="KW-0732">Signal</keyword>
<dbReference type="Pfam" id="PF14543">
    <property type="entry name" value="TAXi_N"/>
    <property type="match status" value="1"/>
</dbReference>
<evidence type="ECO:0000256" key="3">
    <source>
        <dbReference type="ARBA" id="ARBA00022525"/>
    </source>
</evidence>
<comment type="subcellular location">
    <subcellularLocation>
        <location evidence="1">Secreted</location>
        <location evidence="1">Extracellular space</location>
    </subcellularLocation>
</comment>
<proteinExistence type="inferred from homology"/>
<comment type="caution">
    <text evidence="6">The sequence shown here is derived from an EMBL/GenBank/DDBJ whole genome shotgun (WGS) entry which is preliminary data.</text>
</comment>
<keyword evidence="3" id="KW-0964">Secreted</keyword>
<evidence type="ECO:0000256" key="1">
    <source>
        <dbReference type="ARBA" id="ARBA00004239"/>
    </source>
</evidence>
<dbReference type="Proteomes" id="UP000554482">
    <property type="component" value="Unassembled WGS sequence"/>
</dbReference>
<dbReference type="GO" id="GO:0006508">
    <property type="term" value="P:proteolysis"/>
    <property type="evidence" value="ECO:0007669"/>
    <property type="project" value="InterPro"/>
</dbReference>
<dbReference type="OrthoDB" id="1882431at2759"/>
<feature type="domain" description="Peptidase A1" evidence="5">
    <location>
        <begin position="73"/>
        <end position="454"/>
    </location>
</feature>
<dbReference type="AlphaFoldDB" id="A0A7J6V9M0"/>
<evidence type="ECO:0000313" key="7">
    <source>
        <dbReference type="Proteomes" id="UP000554482"/>
    </source>
</evidence>
<dbReference type="PANTHER" id="PTHR47965">
    <property type="entry name" value="ASPARTYL PROTEASE-RELATED"/>
    <property type="match status" value="1"/>
</dbReference>
<comment type="similarity">
    <text evidence="2">Belongs to the peptidase A1 family.</text>
</comment>
<gene>
    <name evidence="6" type="ORF">FRX31_028674</name>
</gene>
<protein>
    <submittedName>
        <fullName evidence="6">Basic 7s globulin</fullName>
    </submittedName>
</protein>
<dbReference type="SUPFAM" id="SSF50630">
    <property type="entry name" value="Acid proteases"/>
    <property type="match status" value="1"/>
</dbReference>
<dbReference type="FunFam" id="2.40.70.10:FF:000045">
    <property type="entry name" value="Basic 7S globulin"/>
    <property type="match status" value="1"/>
</dbReference>
<dbReference type="InterPro" id="IPR032799">
    <property type="entry name" value="TAXi_C"/>
</dbReference>
<dbReference type="GO" id="GO:0005886">
    <property type="term" value="C:plasma membrane"/>
    <property type="evidence" value="ECO:0007669"/>
    <property type="project" value="TreeGrafter"/>
</dbReference>
<evidence type="ECO:0000256" key="4">
    <source>
        <dbReference type="ARBA" id="ARBA00022729"/>
    </source>
</evidence>
<dbReference type="FunFam" id="2.40.70.10:FF:000041">
    <property type="entry name" value="Basic 7S globulin"/>
    <property type="match status" value="1"/>
</dbReference>
<dbReference type="PANTHER" id="PTHR47965:SF22">
    <property type="entry name" value="EUKARYOTIC ASPARTYL PROTEASE FAMILY PROTEIN"/>
    <property type="match status" value="1"/>
</dbReference>
<dbReference type="InterPro" id="IPR001461">
    <property type="entry name" value="Aspartic_peptidase_A1"/>
</dbReference>
<dbReference type="PROSITE" id="PS51767">
    <property type="entry name" value="PEPTIDASE_A1"/>
    <property type="match status" value="1"/>
</dbReference>
<keyword evidence="7" id="KW-1185">Reference proteome</keyword>
<dbReference type="InterPro" id="IPR021109">
    <property type="entry name" value="Peptidase_aspartic_dom_sf"/>
</dbReference>
<dbReference type="Gene3D" id="2.40.70.10">
    <property type="entry name" value="Acid Proteases"/>
    <property type="match status" value="2"/>
</dbReference>
<dbReference type="GO" id="GO:0004190">
    <property type="term" value="F:aspartic-type endopeptidase activity"/>
    <property type="evidence" value="ECO:0007669"/>
    <property type="project" value="InterPro"/>
</dbReference>
<reference evidence="6 7" key="1">
    <citation type="submission" date="2020-06" db="EMBL/GenBank/DDBJ databases">
        <title>Transcriptomic and genomic resources for Thalictrum thalictroides and T. hernandezii: Facilitating candidate gene discovery in an emerging model plant lineage.</title>
        <authorList>
            <person name="Arias T."/>
            <person name="Riano-Pachon D.M."/>
            <person name="Di Stilio V.S."/>
        </authorList>
    </citation>
    <scope>NUCLEOTIDE SEQUENCE [LARGE SCALE GENOMIC DNA]</scope>
    <source>
        <strain evidence="7">cv. WT478/WT964</strain>
        <tissue evidence="6">Leaves</tissue>
    </source>
</reference>
<organism evidence="6 7">
    <name type="scientific">Thalictrum thalictroides</name>
    <name type="common">Rue-anemone</name>
    <name type="synonym">Anemone thalictroides</name>
    <dbReference type="NCBI Taxonomy" id="46969"/>
    <lineage>
        <taxon>Eukaryota</taxon>
        <taxon>Viridiplantae</taxon>
        <taxon>Streptophyta</taxon>
        <taxon>Embryophyta</taxon>
        <taxon>Tracheophyta</taxon>
        <taxon>Spermatophyta</taxon>
        <taxon>Magnoliopsida</taxon>
        <taxon>Ranunculales</taxon>
        <taxon>Ranunculaceae</taxon>
        <taxon>Thalictroideae</taxon>
        <taxon>Thalictrum</taxon>
    </lineage>
</organism>
<dbReference type="EMBL" id="JABWDY010035778">
    <property type="protein sequence ID" value="KAF5181739.1"/>
    <property type="molecule type" value="Genomic_DNA"/>
</dbReference>